<proteinExistence type="predicted"/>
<reference evidence="2" key="1">
    <citation type="submission" date="2018-07" db="EMBL/GenBank/DDBJ databases">
        <authorList>
            <person name="Peiro R."/>
            <person name="Begona"/>
            <person name="Cbmso G."/>
            <person name="Lopez M."/>
            <person name="Gonzalez S."/>
        </authorList>
    </citation>
    <scope>NUCLEOTIDE SEQUENCE [LARGE SCALE GENOMIC DNA]</scope>
</reference>
<keyword evidence="2" id="KW-1185">Reference proteome</keyword>
<gene>
    <name evidence="1" type="ORF">RHIZ70_3915</name>
</gene>
<organism evidence="1 2">
    <name type="scientific">Ciceribacter selenitireducens ATCC BAA-1503</name>
    <dbReference type="NCBI Taxonomy" id="1336235"/>
    <lineage>
        <taxon>Bacteria</taxon>
        <taxon>Pseudomonadati</taxon>
        <taxon>Pseudomonadota</taxon>
        <taxon>Alphaproteobacteria</taxon>
        <taxon>Hyphomicrobiales</taxon>
        <taxon>Rhizobiaceae</taxon>
        <taxon>Ciceribacter</taxon>
    </lineage>
</organism>
<evidence type="ECO:0000313" key="1">
    <source>
        <dbReference type="EMBL" id="SSC68207.1"/>
    </source>
</evidence>
<evidence type="ECO:0000313" key="2">
    <source>
        <dbReference type="Proteomes" id="UP000254764"/>
    </source>
</evidence>
<dbReference type="EMBL" id="UEYP01000006">
    <property type="protein sequence ID" value="SSC68207.1"/>
    <property type="molecule type" value="Genomic_DNA"/>
</dbReference>
<name>A0A376AKK8_9HYPH</name>
<dbReference type="AlphaFoldDB" id="A0A376AKK8"/>
<protein>
    <submittedName>
        <fullName evidence="1">Uncharacterized protein</fullName>
    </submittedName>
</protein>
<accession>A0A376AKK8</accession>
<dbReference type="Proteomes" id="UP000254764">
    <property type="component" value="Unassembled WGS sequence"/>
</dbReference>
<sequence length="54" mass="6111">MASMACSVHFWALWRPKLGAFAVSAHVSVLGGRMPATSRRPWRLRHGVFFPMIE</sequence>